<name>A0ABV9RXQ8_9PSEU</name>
<proteinExistence type="predicted"/>
<feature type="domain" description="DUF397" evidence="1">
    <location>
        <begin position="14"/>
        <end position="64"/>
    </location>
</feature>
<keyword evidence="3" id="KW-1185">Reference proteome</keyword>
<sequence>MTAPRVGDWATVPFRKSSFSSTNGGDCVEVGTQPGVVAVRDSKVHAAGLVELPATAWAEFLSVLRA</sequence>
<dbReference type="Pfam" id="PF04149">
    <property type="entry name" value="DUF397"/>
    <property type="match status" value="1"/>
</dbReference>
<accession>A0ABV9RXQ8</accession>
<evidence type="ECO:0000313" key="2">
    <source>
        <dbReference type="EMBL" id="MFC4854138.1"/>
    </source>
</evidence>
<protein>
    <submittedName>
        <fullName evidence="2">DUF397 domain-containing protein</fullName>
    </submittedName>
</protein>
<dbReference type="EMBL" id="JBHSIS010000006">
    <property type="protein sequence ID" value="MFC4854138.1"/>
    <property type="molecule type" value="Genomic_DNA"/>
</dbReference>
<evidence type="ECO:0000259" key="1">
    <source>
        <dbReference type="Pfam" id="PF04149"/>
    </source>
</evidence>
<dbReference type="Proteomes" id="UP001595859">
    <property type="component" value="Unassembled WGS sequence"/>
</dbReference>
<organism evidence="2 3">
    <name type="scientific">Actinophytocola glycyrrhizae</name>
    <dbReference type="NCBI Taxonomy" id="2044873"/>
    <lineage>
        <taxon>Bacteria</taxon>
        <taxon>Bacillati</taxon>
        <taxon>Actinomycetota</taxon>
        <taxon>Actinomycetes</taxon>
        <taxon>Pseudonocardiales</taxon>
        <taxon>Pseudonocardiaceae</taxon>
    </lineage>
</organism>
<dbReference type="InterPro" id="IPR007278">
    <property type="entry name" value="DUF397"/>
</dbReference>
<dbReference type="RefSeq" id="WP_378056090.1">
    <property type="nucleotide sequence ID" value="NZ_JBHSIS010000006.1"/>
</dbReference>
<evidence type="ECO:0000313" key="3">
    <source>
        <dbReference type="Proteomes" id="UP001595859"/>
    </source>
</evidence>
<gene>
    <name evidence="2" type="ORF">ACFPCV_11560</name>
</gene>
<comment type="caution">
    <text evidence="2">The sequence shown here is derived from an EMBL/GenBank/DDBJ whole genome shotgun (WGS) entry which is preliminary data.</text>
</comment>
<reference evidence="3" key="1">
    <citation type="journal article" date="2019" name="Int. J. Syst. Evol. Microbiol.">
        <title>The Global Catalogue of Microorganisms (GCM) 10K type strain sequencing project: providing services to taxonomists for standard genome sequencing and annotation.</title>
        <authorList>
            <consortium name="The Broad Institute Genomics Platform"/>
            <consortium name="The Broad Institute Genome Sequencing Center for Infectious Disease"/>
            <person name="Wu L."/>
            <person name="Ma J."/>
        </authorList>
    </citation>
    <scope>NUCLEOTIDE SEQUENCE [LARGE SCALE GENOMIC DNA]</scope>
    <source>
        <strain evidence="3">ZS-22-S1</strain>
    </source>
</reference>